<sequence length="77" mass="8611">TFGQFLLNECPRDAVRLNDLDGSCCVLSCFSQHRRPAGMHRVERRHVADLSPVDEPETLRSAVLCNLSFGELGQLIL</sequence>
<gene>
    <name evidence="1" type="ORF">PFISCL1PPCAC_3783</name>
</gene>
<dbReference type="Proteomes" id="UP001432322">
    <property type="component" value="Unassembled WGS sequence"/>
</dbReference>
<accession>A0AAV5V153</accession>
<protein>
    <submittedName>
        <fullName evidence="1">Uncharacterized protein</fullName>
    </submittedName>
</protein>
<dbReference type="AlphaFoldDB" id="A0AAV5V153"/>
<dbReference type="EMBL" id="BTSY01000001">
    <property type="protein sequence ID" value="GMT12486.1"/>
    <property type="molecule type" value="Genomic_DNA"/>
</dbReference>
<comment type="caution">
    <text evidence="1">The sequence shown here is derived from an EMBL/GenBank/DDBJ whole genome shotgun (WGS) entry which is preliminary data.</text>
</comment>
<proteinExistence type="predicted"/>
<keyword evidence="2" id="KW-1185">Reference proteome</keyword>
<feature type="non-terminal residue" evidence="1">
    <location>
        <position position="1"/>
    </location>
</feature>
<reference evidence="1" key="1">
    <citation type="submission" date="2023-10" db="EMBL/GenBank/DDBJ databases">
        <title>Genome assembly of Pristionchus species.</title>
        <authorList>
            <person name="Yoshida K."/>
            <person name="Sommer R.J."/>
        </authorList>
    </citation>
    <scope>NUCLEOTIDE SEQUENCE</scope>
    <source>
        <strain evidence="1">RS5133</strain>
    </source>
</reference>
<evidence type="ECO:0000313" key="1">
    <source>
        <dbReference type="EMBL" id="GMT12486.1"/>
    </source>
</evidence>
<organism evidence="1 2">
    <name type="scientific">Pristionchus fissidentatus</name>
    <dbReference type="NCBI Taxonomy" id="1538716"/>
    <lineage>
        <taxon>Eukaryota</taxon>
        <taxon>Metazoa</taxon>
        <taxon>Ecdysozoa</taxon>
        <taxon>Nematoda</taxon>
        <taxon>Chromadorea</taxon>
        <taxon>Rhabditida</taxon>
        <taxon>Rhabditina</taxon>
        <taxon>Diplogasteromorpha</taxon>
        <taxon>Diplogasteroidea</taxon>
        <taxon>Neodiplogasteridae</taxon>
        <taxon>Pristionchus</taxon>
    </lineage>
</organism>
<name>A0AAV5V153_9BILA</name>
<evidence type="ECO:0000313" key="2">
    <source>
        <dbReference type="Proteomes" id="UP001432322"/>
    </source>
</evidence>
<feature type="non-terminal residue" evidence="1">
    <location>
        <position position="77"/>
    </location>
</feature>